<evidence type="ECO:0000313" key="6">
    <source>
        <dbReference type="EMBL" id="BCI87277.1"/>
    </source>
</evidence>
<dbReference type="GO" id="GO:0000976">
    <property type="term" value="F:transcription cis-regulatory region binding"/>
    <property type="evidence" value="ECO:0007669"/>
    <property type="project" value="TreeGrafter"/>
</dbReference>
<keyword evidence="11" id="KW-1185">Reference proteome</keyword>
<evidence type="ECO:0000313" key="9">
    <source>
        <dbReference type="Proteomes" id="UP000188532"/>
    </source>
</evidence>
<gene>
    <name evidence="7" type="ORF">BZL29_6958</name>
    <name evidence="8" type="ORF">BZL30_5502</name>
    <name evidence="6" type="ORF">NIIDMKKI_24830</name>
</gene>
<dbReference type="Proteomes" id="UP000189229">
    <property type="component" value="Unassembled WGS sequence"/>
</dbReference>
<dbReference type="PANTHER" id="PTHR30055">
    <property type="entry name" value="HTH-TYPE TRANSCRIPTIONAL REGULATOR RUTR"/>
    <property type="match status" value="1"/>
</dbReference>
<dbReference type="InterPro" id="IPR001647">
    <property type="entry name" value="HTH_TetR"/>
</dbReference>
<evidence type="ECO:0000256" key="1">
    <source>
        <dbReference type="ARBA" id="ARBA00023015"/>
    </source>
</evidence>
<organism evidence="7 9">
    <name type="scientific">Mycobacterium kansasii</name>
    <dbReference type="NCBI Taxonomy" id="1768"/>
    <lineage>
        <taxon>Bacteria</taxon>
        <taxon>Bacillati</taxon>
        <taxon>Actinomycetota</taxon>
        <taxon>Actinomycetes</taxon>
        <taxon>Mycobacteriales</taxon>
        <taxon>Mycobacteriaceae</taxon>
        <taxon>Mycobacterium</taxon>
    </lineage>
</organism>
<evidence type="ECO:0000256" key="2">
    <source>
        <dbReference type="ARBA" id="ARBA00023125"/>
    </source>
</evidence>
<protein>
    <submittedName>
        <fullName evidence="7">Bacterial regulatory s, tetR family protein</fullName>
    </submittedName>
</protein>
<accession>A0A1V3WN99</accession>
<dbReference type="EMBL" id="MVBM01000005">
    <property type="protein sequence ID" value="OOK72284.1"/>
    <property type="molecule type" value="Genomic_DNA"/>
</dbReference>
<feature type="domain" description="HTH tetR-type" evidence="5">
    <location>
        <begin position="11"/>
        <end position="71"/>
    </location>
</feature>
<dbReference type="EMBL" id="AP023343">
    <property type="protein sequence ID" value="BCI87277.1"/>
    <property type="molecule type" value="Genomic_DNA"/>
</dbReference>
<dbReference type="Pfam" id="PF02909">
    <property type="entry name" value="TetR_C_1"/>
    <property type="match status" value="1"/>
</dbReference>
<evidence type="ECO:0000313" key="11">
    <source>
        <dbReference type="Proteomes" id="UP000516380"/>
    </source>
</evidence>
<dbReference type="Gene3D" id="1.10.10.60">
    <property type="entry name" value="Homeodomain-like"/>
    <property type="match status" value="1"/>
</dbReference>
<dbReference type="InterPro" id="IPR009057">
    <property type="entry name" value="Homeodomain-like_sf"/>
</dbReference>
<dbReference type="GO" id="GO:0045892">
    <property type="term" value="P:negative regulation of DNA-templated transcription"/>
    <property type="evidence" value="ECO:0007669"/>
    <property type="project" value="InterPro"/>
</dbReference>
<sequence>MTSAERRGYGELDRTRVVACLHSLARRVGVQQVTMRELAAELGAAVPSVYYHVPGKQAALDLLAEAVLTDIPEPEAGSWDVRLTELYCAAREVMLDVPGVAGVLQTSGGGDRARRLDKVSRALLAEAGLTKGVASAAHTVLYTYLLGSISLDESRGKRQPESRFRAGLDVIIAGIKARAEHR</sequence>
<evidence type="ECO:0000256" key="4">
    <source>
        <dbReference type="PROSITE-ProRule" id="PRU00335"/>
    </source>
</evidence>
<dbReference type="STRING" id="1768.B1T50_03805"/>
<dbReference type="InterPro" id="IPR023772">
    <property type="entry name" value="DNA-bd_HTH_TetR-type_CS"/>
</dbReference>
<keyword evidence="1" id="KW-0805">Transcription regulation</keyword>
<dbReference type="RefSeq" id="WP_023365314.1">
    <property type="nucleotide sequence ID" value="NZ_BLYZ01000002.1"/>
</dbReference>
<evidence type="ECO:0000313" key="8">
    <source>
        <dbReference type="EMBL" id="OOK72284.1"/>
    </source>
</evidence>
<dbReference type="Gene3D" id="1.10.357.10">
    <property type="entry name" value="Tetracycline Repressor, domain 2"/>
    <property type="match status" value="1"/>
</dbReference>
<dbReference type="InterPro" id="IPR050109">
    <property type="entry name" value="HTH-type_TetR-like_transc_reg"/>
</dbReference>
<name>A0A1V3WN99_MYCKA</name>
<dbReference type="Pfam" id="PF00440">
    <property type="entry name" value="TetR_N"/>
    <property type="match status" value="1"/>
</dbReference>
<dbReference type="InterPro" id="IPR036271">
    <property type="entry name" value="Tet_transcr_reg_TetR-rel_C_sf"/>
</dbReference>
<dbReference type="InterPro" id="IPR004111">
    <property type="entry name" value="Repressor_TetR_C"/>
</dbReference>
<dbReference type="SUPFAM" id="SSF48498">
    <property type="entry name" value="Tetracyclin repressor-like, C-terminal domain"/>
    <property type="match status" value="1"/>
</dbReference>
<dbReference type="EMBL" id="MVBN01000008">
    <property type="protein sequence ID" value="OOK68292.1"/>
    <property type="molecule type" value="Genomic_DNA"/>
</dbReference>
<proteinExistence type="predicted"/>
<keyword evidence="2 4" id="KW-0238">DNA-binding</keyword>
<reference evidence="6 11" key="2">
    <citation type="submission" date="2020-07" db="EMBL/GenBank/DDBJ databases">
        <title>Mycobacterium kansasii (former subtype) with zoonotic potential isolated from diseased indoor pet cat, Japan.</title>
        <authorList>
            <person name="Fukano H."/>
            <person name="Terazono T."/>
            <person name="Hoshino Y."/>
        </authorList>
    </citation>
    <scope>NUCLEOTIDE SEQUENCE [LARGE SCALE GENOMIC DNA]</scope>
    <source>
        <strain evidence="6 11">Kuro-I</strain>
    </source>
</reference>
<feature type="DNA-binding region" description="H-T-H motif" evidence="4">
    <location>
        <begin position="34"/>
        <end position="53"/>
    </location>
</feature>
<evidence type="ECO:0000259" key="5">
    <source>
        <dbReference type="PROSITE" id="PS50977"/>
    </source>
</evidence>
<dbReference type="AlphaFoldDB" id="A0A1V3WN99"/>
<dbReference type="PROSITE" id="PS50977">
    <property type="entry name" value="HTH_TETR_2"/>
    <property type="match status" value="1"/>
</dbReference>
<dbReference type="Proteomes" id="UP000188532">
    <property type="component" value="Unassembled WGS sequence"/>
</dbReference>
<dbReference type="Proteomes" id="UP000516380">
    <property type="component" value="Chromosome"/>
</dbReference>
<dbReference type="SUPFAM" id="SSF46689">
    <property type="entry name" value="Homeodomain-like"/>
    <property type="match status" value="1"/>
</dbReference>
<evidence type="ECO:0000256" key="3">
    <source>
        <dbReference type="ARBA" id="ARBA00023163"/>
    </source>
</evidence>
<keyword evidence="3" id="KW-0804">Transcription</keyword>
<dbReference type="PANTHER" id="PTHR30055:SF234">
    <property type="entry name" value="HTH-TYPE TRANSCRIPTIONAL REGULATOR BETI"/>
    <property type="match status" value="1"/>
</dbReference>
<evidence type="ECO:0000313" key="7">
    <source>
        <dbReference type="EMBL" id="OOK68292.1"/>
    </source>
</evidence>
<dbReference type="GeneID" id="29700196"/>
<dbReference type="PROSITE" id="PS01081">
    <property type="entry name" value="HTH_TETR_1"/>
    <property type="match status" value="1"/>
</dbReference>
<reference evidence="9 10" key="1">
    <citation type="submission" date="2017-02" db="EMBL/GenBank/DDBJ databases">
        <title>Complete genome sequences of Mycobacterium kansasii strains isolated from rhesus macaques.</title>
        <authorList>
            <person name="Panda A."/>
            <person name="Nagaraj S."/>
            <person name="Zhao X."/>
            <person name="Tettelin H."/>
            <person name="Detolla L.J."/>
        </authorList>
    </citation>
    <scope>NUCLEOTIDE SEQUENCE [LARGE SCALE GENOMIC DNA]</scope>
    <source>
        <strain evidence="7 9">11-3469</strain>
        <strain evidence="8 10">11-3813</strain>
    </source>
</reference>
<dbReference type="GO" id="GO:0003700">
    <property type="term" value="F:DNA-binding transcription factor activity"/>
    <property type="evidence" value="ECO:0007669"/>
    <property type="project" value="TreeGrafter"/>
</dbReference>
<evidence type="ECO:0000313" key="10">
    <source>
        <dbReference type="Proteomes" id="UP000189229"/>
    </source>
</evidence>